<feature type="domain" description="Small ribosomal subunit protein eS4 central region" evidence="6">
    <location>
        <begin position="104"/>
        <end position="172"/>
    </location>
</feature>
<sequence length="245" mass="28308">MGSIFQQKKILKRYNALKHWKLDKFGSAFFSHFLYLGFEPSSGPHKSRKCFALILVLRNRWKYALTYREVISILMQRHVLAYAKVRTDETYPASFINVVSIPKINENFHILYDTKVLFCLPSILDDEAKLCKVSLGQFGGKVTRCHNTYDGRTIRYPDPLVKANDKIKLTLEIREKHKGTLETIHIQEQWAMNLPPVLVMFLPLERAKASSCLSYRRDKARKRHATTGVRGCLSVCPRILVSFAC</sequence>
<evidence type="ECO:0000256" key="1">
    <source>
        <dbReference type="ARBA" id="ARBA00007500"/>
    </source>
</evidence>
<keyword evidence="2" id="KW-0699">rRNA-binding</keyword>
<dbReference type="AlphaFoldDB" id="A0AAV8TS54"/>
<accession>A0AAV8TS54</accession>
<evidence type="ECO:0000313" key="8">
    <source>
        <dbReference type="Proteomes" id="UP001159364"/>
    </source>
</evidence>
<dbReference type="EMBL" id="JAIWQS010000003">
    <property type="protein sequence ID" value="KAJ8769795.1"/>
    <property type="molecule type" value="Genomic_DNA"/>
</dbReference>
<dbReference type="Pfam" id="PF00900">
    <property type="entry name" value="Ribosomal_S4e"/>
    <property type="match status" value="1"/>
</dbReference>
<protein>
    <recommendedName>
        <fullName evidence="6">Small ribosomal subunit protein eS4 central region domain-containing protein</fullName>
    </recommendedName>
</protein>
<evidence type="ECO:0000256" key="4">
    <source>
        <dbReference type="ARBA" id="ARBA00022980"/>
    </source>
</evidence>
<organism evidence="7 8">
    <name type="scientific">Erythroxylum novogranatense</name>
    <dbReference type="NCBI Taxonomy" id="1862640"/>
    <lineage>
        <taxon>Eukaryota</taxon>
        <taxon>Viridiplantae</taxon>
        <taxon>Streptophyta</taxon>
        <taxon>Embryophyta</taxon>
        <taxon>Tracheophyta</taxon>
        <taxon>Spermatophyta</taxon>
        <taxon>Magnoliopsida</taxon>
        <taxon>eudicotyledons</taxon>
        <taxon>Gunneridae</taxon>
        <taxon>Pentapetalae</taxon>
        <taxon>rosids</taxon>
        <taxon>fabids</taxon>
        <taxon>Malpighiales</taxon>
        <taxon>Erythroxylaceae</taxon>
        <taxon>Erythroxylum</taxon>
    </lineage>
</organism>
<comment type="caution">
    <text evidence="7">The sequence shown here is derived from an EMBL/GenBank/DDBJ whole genome shotgun (WGS) entry which is preliminary data.</text>
</comment>
<dbReference type="PANTHER" id="PTHR11581:SF0">
    <property type="entry name" value="SMALL RIBOSOMAL SUBUNIT PROTEIN ES4"/>
    <property type="match status" value="1"/>
</dbReference>
<evidence type="ECO:0000259" key="6">
    <source>
        <dbReference type="Pfam" id="PF00900"/>
    </source>
</evidence>
<keyword evidence="4" id="KW-0689">Ribosomal protein</keyword>
<keyword evidence="5" id="KW-0687">Ribonucleoprotein</keyword>
<dbReference type="PANTHER" id="PTHR11581">
    <property type="entry name" value="30S/40S RIBOSOMAL PROTEIN S4"/>
    <property type="match status" value="1"/>
</dbReference>
<evidence type="ECO:0000256" key="3">
    <source>
        <dbReference type="ARBA" id="ARBA00022884"/>
    </source>
</evidence>
<dbReference type="InterPro" id="IPR000876">
    <property type="entry name" value="Ribosomal_eS4"/>
</dbReference>
<dbReference type="Proteomes" id="UP001159364">
    <property type="component" value="Linkage Group LG03"/>
</dbReference>
<dbReference type="InterPro" id="IPR013845">
    <property type="entry name" value="Ribosomal_eS4_central_region"/>
</dbReference>
<dbReference type="GO" id="GO:0006412">
    <property type="term" value="P:translation"/>
    <property type="evidence" value="ECO:0007669"/>
    <property type="project" value="InterPro"/>
</dbReference>
<dbReference type="GO" id="GO:0019843">
    <property type="term" value="F:rRNA binding"/>
    <property type="evidence" value="ECO:0007669"/>
    <property type="project" value="UniProtKB-KW"/>
</dbReference>
<evidence type="ECO:0000256" key="5">
    <source>
        <dbReference type="ARBA" id="ARBA00023274"/>
    </source>
</evidence>
<dbReference type="InterPro" id="IPR036986">
    <property type="entry name" value="S4_RNA-bd_sf"/>
</dbReference>
<evidence type="ECO:0000313" key="7">
    <source>
        <dbReference type="EMBL" id="KAJ8769795.1"/>
    </source>
</evidence>
<evidence type="ECO:0000256" key="2">
    <source>
        <dbReference type="ARBA" id="ARBA00022730"/>
    </source>
</evidence>
<dbReference type="InterPro" id="IPR038237">
    <property type="entry name" value="Ribosomal_eS4_central_sf"/>
</dbReference>
<comment type="similarity">
    <text evidence="1">Belongs to the eukaryotic ribosomal protein eS4 family.</text>
</comment>
<gene>
    <name evidence="7" type="ORF">K2173_007655</name>
</gene>
<dbReference type="Gene3D" id="2.40.50.740">
    <property type="match status" value="1"/>
</dbReference>
<keyword evidence="8" id="KW-1185">Reference proteome</keyword>
<keyword evidence="3" id="KW-0694">RNA-binding</keyword>
<reference evidence="7 8" key="1">
    <citation type="submission" date="2021-09" db="EMBL/GenBank/DDBJ databases">
        <title>Genomic insights and catalytic innovation underlie evolution of tropane alkaloids biosynthesis.</title>
        <authorList>
            <person name="Wang Y.-J."/>
            <person name="Tian T."/>
            <person name="Huang J.-P."/>
            <person name="Huang S.-X."/>
        </authorList>
    </citation>
    <scope>NUCLEOTIDE SEQUENCE [LARGE SCALE GENOMIC DNA]</scope>
    <source>
        <strain evidence="7">KIB-2018</strain>
        <tissue evidence="7">Leaf</tissue>
    </source>
</reference>
<dbReference type="FunFam" id="3.10.290.10:FF:000002">
    <property type="entry name" value="40S ribosomal protein S4"/>
    <property type="match status" value="1"/>
</dbReference>
<dbReference type="Gene3D" id="3.10.290.10">
    <property type="entry name" value="RNA-binding S4 domain"/>
    <property type="match status" value="1"/>
</dbReference>
<dbReference type="GO" id="GO:0003735">
    <property type="term" value="F:structural constituent of ribosome"/>
    <property type="evidence" value="ECO:0007669"/>
    <property type="project" value="InterPro"/>
</dbReference>
<name>A0AAV8TS54_9ROSI</name>
<proteinExistence type="inferred from homology"/>
<dbReference type="GO" id="GO:0022627">
    <property type="term" value="C:cytosolic small ribosomal subunit"/>
    <property type="evidence" value="ECO:0007669"/>
    <property type="project" value="TreeGrafter"/>
</dbReference>